<sequence length="471" mass="53505">METPSAFPASSSSSSPSAGAKFFTRIANGNRFFWTLIIFSLFKILDVVFSGFGLLYPCLLPISAYESKDAGKKKAHPKVLRWQEFKLKVYSLAHCVFNVEIPRRYVDKCYEKLIKANESVPDAFVQEIPTIYDAHLSGFDCEKFFHDFVKRPHPVVLKGFAKETAAATQWTLDSLIARFGEDEVKLKTKDGDNVPGKMKDLNTFPNYLHNCESLFLEHPELAKQLQVNRLEKLAGNKRIANDHPTLGPLPLQLFAGRGGTGTAFHCANAYNFFFQIEGVKKWTFVDPRWTMFMFPAINRNAIYQSCAIKDPNTLLERYKPLWRVVPRYSAVLERGDVLLNPPWWWHCIENLSDSSVAVATRWADSKTFNPITGLGSDGNRLFTSFQLFSPIFVKMTFSMFLAGTSGLVPEDEIEGEEEETTRRSKQGVRFEQGNRMLDAFNENAENDAYKAYYANKKKSSETNNTFDDVGV</sequence>
<dbReference type="SMART" id="SM00558">
    <property type="entry name" value="JmjC"/>
    <property type="match status" value="1"/>
</dbReference>
<keyword evidence="5" id="KW-1185">Reference proteome</keyword>
<dbReference type="Gene3D" id="2.60.120.650">
    <property type="entry name" value="Cupin"/>
    <property type="match status" value="1"/>
</dbReference>
<dbReference type="InterPro" id="IPR041667">
    <property type="entry name" value="Cupin_8"/>
</dbReference>
<dbReference type="Proteomes" id="UP000198341">
    <property type="component" value="Chromosome 1"/>
</dbReference>
<feature type="transmembrane region" description="Helical" evidence="2">
    <location>
        <begin position="32"/>
        <end position="56"/>
    </location>
</feature>
<organism evidence="4 5">
    <name type="scientific">Bathycoccus prasinos</name>
    <dbReference type="NCBI Taxonomy" id="41875"/>
    <lineage>
        <taxon>Eukaryota</taxon>
        <taxon>Viridiplantae</taxon>
        <taxon>Chlorophyta</taxon>
        <taxon>Mamiellophyceae</taxon>
        <taxon>Mamiellales</taxon>
        <taxon>Bathycoccaceae</taxon>
        <taxon>Bathycoccus</taxon>
    </lineage>
</organism>
<comment type="similarity">
    <text evidence="1">Belongs to the JARID1 histone demethylase family.</text>
</comment>
<name>K8E9J5_9CHLO</name>
<dbReference type="Pfam" id="PF13621">
    <property type="entry name" value="Cupin_8"/>
    <property type="match status" value="1"/>
</dbReference>
<keyword evidence="2" id="KW-0812">Transmembrane</keyword>
<dbReference type="SUPFAM" id="SSF51197">
    <property type="entry name" value="Clavaminate synthase-like"/>
    <property type="match status" value="1"/>
</dbReference>
<evidence type="ECO:0000313" key="5">
    <source>
        <dbReference type="Proteomes" id="UP000198341"/>
    </source>
</evidence>
<reference evidence="4 5" key="1">
    <citation type="submission" date="2011-10" db="EMBL/GenBank/DDBJ databases">
        <authorList>
            <person name="Genoscope - CEA"/>
        </authorList>
    </citation>
    <scope>NUCLEOTIDE SEQUENCE [LARGE SCALE GENOMIC DNA]</scope>
    <source>
        <strain evidence="4 5">RCC 1105</strain>
    </source>
</reference>
<dbReference type="AlphaFoldDB" id="K8E9J5"/>
<dbReference type="GeneID" id="19017932"/>
<dbReference type="EMBL" id="FO082278">
    <property type="protein sequence ID" value="CCO14304.1"/>
    <property type="molecule type" value="Genomic_DNA"/>
</dbReference>
<feature type="domain" description="JmjC" evidence="3">
    <location>
        <begin position="219"/>
        <end position="379"/>
    </location>
</feature>
<dbReference type="PROSITE" id="PS51184">
    <property type="entry name" value="JMJC"/>
    <property type="match status" value="1"/>
</dbReference>
<proteinExistence type="inferred from homology"/>
<dbReference type="PANTHER" id="PTHR12461:SF105">
    <property type="entry name" value="HYPOXIA-INDUCIBLE FACTOR 1-ALPHA INHIBITOR"/>
    <property type="match status" value="1"/>
</dbReference>
<protein>
    <recommendedName>
        <fullName evidence="3">JmjC domain-containing protein</fullName>
    </recommendedName>
</protein>
<dbReference type="OrthoDB" id="47172at2759"/>
<dbReference type="PANTHER" id="PTHR12461">
    <property type="entry name" value="HYPOXIA-INDUCIBLE FACTOR 1 ALPHA INHIBITOR-RELATED"/>
    <property type="match status" value="1"/>
</dbReference>
<keyword evidence="2" id="KW-1133">Transmembrane helix</keyword>
<evidence type="ECO:0000313" key="4">
    <source>
        <dbReference type="EMBL" id="CCO14304.1"/>
    </source>
</evidence>
<gene>
    <name evidence="4" type="ORF">Bathy01g01970</name>
</gene>
<evidence type="ECO:0000259" key="3">
    <source>
        <dbReference type="PROSITE" id="PS51184"/>
    </source>
</evidence>
<keyword evidence="2" id="KW-0472">Membrane</keyword>
<dbReference type="InterPro" id="IPR003347">
    <property type="entry name" value="JmjC_dom"/>
</dbReference>
<evidence type="ECO:0000256" key="1">
    <source>
        <dbReference type="ARBA" id="ARBA00006801"/>
    </source>
</evidence>
<accession>K8E9J5</accession>
<dbReference type="KEGG" id="bpg:Bathy01g01970"/>
<evidence type="ECO:0000256" key="2">
    <source>
        <dbReference type="SAM" id="Phobius"/>
    </source>
</evidence>
<dbReference type="RefSeq" id="XP_007515425.1">
    <property type="nucleotide sequence ID" value="XM_007515363.1"/>
</dbReference>